<evidence type="ECO:0000313" key="1">
    <source>
        <dbReference type="EMBL" id="SAI84410.1"/>
    </source>
</evidence>
<protein>
    <submittedName>
        <fullName evidence="1">Uncharacterized protein</fullName>
    </submittedName>
</protein>
<reference evidence="2" key="1">
    <citation type="submission" date="2016-04" db="EMBL/GenBank/DDBJ databases">
        <authorList>
            <person name="Shah S.A."/>
            <person name="Garrett R.A."/>
        </authorList>
    </citation>
    <scope>NUCLEOTIDE SEQUENCE [LARGE SCALE GENOMIC DNA]</scope>
    <source>
        <strain evidence="2">ATCC 35091 / DSM 1616 / JCM 8930 / NBRC 15331 / P1</strain>
    </source>
</reference>
<dbReference type="PATRIC" id="fig|2287.9.peg.862"/>
<gene>
    <name evidence="1" type="ORF">SSOP1_0856</name>
</gene>
<dbReference type="RefSeq" id="WP_048054197.1">
    <property type="nucleotide sequence ID" value="NZ_LT549890.1"/>
</dbReference>
<sequence length="60" mass="7145">MAKNYSQLIVLKINKNVNFRAVRVIDTYDLGKFERDIIHQYYLNIAYKTKITIIVLKVLQ</sequence>
<dbReference type="Proteomes" id="UP000076770">
    <property type="component" value="Chromosome i"/>
</dbReference>
<organism evidence="1 2">
    <name type="scientific">Saccharolobus solfataricus</name>
    <name type="common">Sulfolobus solfataricus</name>
    <dbReference type="NCBI Taxonomy" id="2287"/>
    <lineage>
        <taxon>Archaea</taxon>
        <taxon>Thermoproteota</taxon>
        <taxon>Thermoprotei</taxon>
        <taxon>Sulfolobales</taxon>
        <taxon>Sulfolobaceae</taxon>
        <taxon>Saccharolobus</taxon>
    </lineage>
</organism>
<evidence type="ECO:0000313" key="2">
    <source>
        <dbReference type="Proteomes" id="UP000076770"/>
    </source>
</evidence>
<dbReference type="EMBL" id="LT549890">
    <property type="protein sequence ID" value="SAI84410.1"/>
    <property type="molecule type" value="Genomic_DNA"/>
</dbReference>
<dbReference type="AlphaFoldDB" id="A0A157SZK2"/>
<accession>A0A157SZK2</accession>
<name>A0A157SZK2_SACSO</name>
<proteinExistence type="predicted"/>
<dbReference type="GeneID" id="43869214"/>